<evidence type="ECO:0000313" key="1">
    <source>
        <dbReference type="EMBL" id="KAG2265147.1"/>
    </source>
</evidence>
<gene>
    <name evidence="1" type="ORF">Bca52824_072226</name>
</gene>
<dbReference type="Proteomes" id="UP000886595">
    <property type="component" value="Unassembled WGS sequence"/>
</dbReference>
<reference evidence="1 2" key="1">
    <citation type="submission" date="2020-02" db="EMBL/GenBank/DDBJ databases">
        <authorList>
            <person name="Ma Q."/>
            <person name="Huang Y."/>
            <person name="Song X."/>
            <person name="Pei D."/>
        </authorList>
    </citation>
    <scope>NUCLEOTIDE SEQUENCE [LARGE SCALE GENOMIC DNA]</scope>
    <source>
        <strain evidence="1">Sxm20200214</strain>
        <tissue evidence="1">Leaf</tissue>
    </source>
</reference>
<accession>A0A8X7Q833</accession>
<sequence length="122" mass="14199">MDGSEAKCLRDSLLTNGRNSEKSYSGRSYTKEQIEKRMISQSFLLFLHLLENSESTSSIELGNKVFSFFLCDILFNNGRDIKKNLITLAQAFHTLNQRQDPLRRQWSSKGIYHHESRERPTI</sequence>
<proteinExistence type="predicted"/>
<protein>
    <submittedName>
        <fullName evidence="1">Uncharacterized protein</fullName>
    </submittedName>
</protein>
<evidence type="ECO:0000313" key="2">
    <source>
        <dbReference type="Proteomes" id="UP000886595"/>
    </source>
</evidence>
<keyword evidence="2" id="KW-1185">Reference proteome</keyword>
<dbReference type="EMBL" id="JAAMPC010000014">
    <property type="protein sequence ID" value="KAG2265147.1"/>
    <property type="molecule type" value="Genomic_DNA"/>
</dbReference>
<dbReference type="AlphaFoldDB" id="A0A8X7Q833"/>
<name>A0A8X7Q833_BRACI</name>
<comment type="caution">
    <text evidence="1">The sequence shown here is derived from an EMBL/GenBank/DDBJ whole genome shotgun (WGS) entry which is preliminary data.</text>
</comment>
<organism evidence="1 2">
    <name type="scientific">Brassica carinata</name>
    <name type="common">Ethiopian mustard</name>
    <name type="synonym">Abyssinian cabbage</name>
    <dbReference type="NCBI Taxonomy" id="52824"/>
    <lineage>
        <taxon>Eukaryota</taxon>
        <taxon>Viridiplantae</taxon>
        <taxon>Streptophyta</taxon>
        <taxon>Embryophyta</taxon>
        <taxon>Tracheophyta</taxon>
        <taxon>Spermatophyta</taxon>
        <taxon>Magnoliopsida</taxon>
        <taxon>eudicotyledons</taxon>
        <taxon>Gunneridae</taxon>
        <taxon>Pentapetalae</taxon>
        <taxon>rosids</taxon>
        <taxon>malvids</taxon>
        <taxon>Brassicales</taxon>
        <taxon>Brassicaceae</taxon>
        <taxon>Brassiceae</taxon>
        <taxon>Brassica</taxon>
    </lineage>
</organism>